<evidence type="ECO:0000313" key="1">
    <source>
        <dbReference type="EMBL" id="KAG7588873.1"/>
    </source>
</evidence>
<keyword evidence="2" id="KW-1185">Reference proteome</keyword>
<gene>
    <name evidence="1" type="ORF">ISN44_As07g011930</name>
</gene>
<protein>
    <submittedName>
        <fullName evidence="1">Uncharacterized protein</fullName>
    </submittedName>
</protein>
<sequence length="68" mass="7813">MVCSHGDRYNCVAYENNRWVIGDWDSIVSICLTQSIRPQILFFENATVGPCIWSKANGKRKNLCGRYN</sequence>
<comment type="caution">
    <text evidence="1">The sequence shown here is derived from an EMBL/GenBank/DDBJ whole genome shotgun (WGS) entry which is preliminary data.</text>
</comment>
<evidence type="ECO:0000313" key="2">
    <source>
        <dbReference type="Proteomes" id="UP000694251"/>
    </source>
</evidence>
<dbReference type="Proteomes" id="UP000694251">
    <property type="component" value="Chromosome 7"/>
</dbReference>
<name>A0A8T2BT46_ARASU</name>
<dbReference type="EMBL" id="JAEFBJ010000007">
    <property type="protein sequence ID" value="KAG7588873.1"/>
    <property type="molecule type" value="Genomic_DNA"/>
</dbReference>
<dbReference type="AlphaFoldDB" id="A0A8T2BT46"/>
<organism evidence="1 2">
    <name type="scientific">Arabidopsis suecica</name>
    <name type="common">Swedish thale-cress</name>
    <name type="synonym">Cardaminopsis suecica</name>
    <dbReference type="NCBI Taxonomy" id="45249"/>
    <lineage>
        <taxon>Eukaryota</taxon>
        <taxon>Viridiplantae</taxon>
        <taxon>Streptophyta</taxon>
        <taxon>Embryophyta</taxon>
        <taxon>Tracheophyta</taxon>
        <taxon>Spermatophyta</taxon>
        <taxon>Magnoliopsida</taxon>
        <taxon>eudicotyledons</taxon>
        <taxon>Gunneridae</taxon>
        <taxon>Pentapetalae</taxon>
        <taxon>rosids</taxon>
        <taxon>malvids</taxon>
        <taxon>Brassicales</taxon>
        <taxon>Brassicaceae</taxon>
        <taxon>Camelineae</taxon>
        <taxon>Arabidopsis</taxon>
    </lineage>
</organism>
<accession>A0A8T2BT46</accession>
<dbReference type="OrthoDB" id="205782at2759"/>
<proteinExistence type="predicted"/>
<reference evidence="1 2" key="1">
    <citation type="submission" date="2020-12" db="EMBL/GenBank/DDBJ databases">
        <title>Concerted genomic and epigenomic changes stabilize Arabidopsis allopolyploids.</title>
        <authorList>
            <person name="Chen Z."/>
        </authorList>
    </citation>
    <scope>NUCLEOTIDE SEQUENCE [LARGE SCALE GENOMIC DNA]</scope>
    <source>
        <strain evidence="1">As9502</strain>
        <tissue evidence="1">Leaf</tissue>
    </source>
</reference>